<feature type="region of interest" description="Disordered" evidence="1">
    <location>
        <begin position="1"/>
        <end position="32"/>
    </location>
</feature>
<dbReference type="EMBL" id="HE574765">
    <property type="protein sequence ID" value="CCC55843.1"/>
    <property type="molecule type" value="mRNA"/>
</dbReference>
<accession>G3C9R7</accession>
<reference evidence="2" key="1">
    <citation type="journal article" date="2011" name="PLoS Pathog.">
        <title>Multiple candidate effectors from the oomycete pathogen Hyaloperonospora arabidopsidis suppress host plant immunity.</title>
        <authorList>
            <person name="Fabro G."/>
            <person name="Steinbrenner J."/>
            <person name="Coates M."/>
            <person name="Ishaque N."/>
            <person name="Baxter L."/>
            <person name="Studholme D.J."/>
            <person name="Koerner E."/>
            <person name="Allen R."/>
            <person name="Piquerez S.J.M."/>
            <person name="Rougon-Cardoso A."/>
            <person name="Greenshields D."/>
            <person name="Lei R."/>
            <person name="Badel J.L."/>
            <person name="Caillaud M.C."/>
            <person name="Van den Ackerveken G."/>
            <person name="Parker J.E."/>
            <person name="Beynon J."/>
            <person name="Jones J.D.G."/>
        </authorList>
    </citation>
    <scope>NUCLEOTIDE SEQUENCE</scope>
    <source>
        <strain evidence="2">Emoy2</strain>
        <tissue evidence="2">Conidiospore</tissue>
    </source>
</reference>
<feature type="non-terminal residue" evidence="2">
    <location>
        <position position="1"/>
    </location>
</feature>
<feature type="compositionally biased region" description="Basic residues" evidence="1">
    <location>
        <begin position="1"/>
        <end position="18"/>
    </location>
</feature>
<gene>
    <name evidence="2" type="primary">RxL144</name>
</gene>
<proteinExistence type="evidence at transcript level"/>
<sequence>AAKRLRTSTTRKCRKRDRTNKMVKGAPLPSQPYRLLGRSNESVWLHQMQKLLIAHEALKERPLRTSLNVSNHRTDRIANQLHRLSQTLILTTISRGSSFVGSKILCRSESSASAS</sequence>
<name>G3C9R7_HYAAE</name>
<organism evidence="2">
    <name type="scientific">Hyaloperonospora arabidopsidis (strain Emoy2)</name>
    <name type="common">Downy mildew agent</name>
    <name type="synonym">Peronospora arabidopsidis</name>
    <dbReference type="NCBI Taxonomy" id="559515"/>
    <lineage>
        <taxon>Eukaryota</taxon>
        <taxon>Sar</taxon>
        <taxon>Stramenopiles</taxon>
        <taxon>Oomycota</taxon>
        <taxon>Peronosporomycetes</taxon>
        <taxon>Peronosporales</taxon>
        <taxon>Peronosporaceae</taxon>
        <taxon>Hyaloperonospora</taxon>
    </lineage>
</organism>
<evidence type="ECO:0000313" key="2">
    <source>
        <dbReference type="EMBL" id="CCC55843.1"/>
    </source>
</evidence>
<dbReference type="AlphaFoldDB" id="G3C9R7"/>
<protein>
    <submittedName>
        <fullName evidence="2">RxLR effector candidate</fullName>
    </submittedName>
</protein>
<evidence type="ECO:0000256" key="1">
    <source>
        <dbReference type="SAM" id="MobiDB-lite"/>
    </source>
</evidence>